<accession>A0ABD1XR93</accession>
<evidence type="ECO:0000313" key="1">
    <source>
        <dbReference type="EMBL" id="KAL2610456.1"/>
    </source>
</evidence>
<evidence type="ECO:0000313" key="2">
    <source>
        <dbReference type="Proteomes" id="UP001605036"/>
    </source>
</evidence>
<sequence>MENWKKGCSIRKRVGDSQMANQEGARTPGEALAPLSIAMPVGEDEARPNNSRIVATLGAHENFKTLLNYIAQTTSRVAMQMGNQLLAKFREEFDA</sequence>
<dbReference type="EMBL" id="JBHFFA010000008">
    <property type="protein sequence ID" value="KAL2610456.1"/>
    <property type="molecule type" value="Genomic_DNA"/>
</dbReference>
<reference evidence="1 2" key="1">
    <citation type="submission" date="2024-09" db="EMBL/GenBank/DDBJ databases">
        <title>Chromosome-scale assembly of Riccia fluitans.</title>
        <authorList>
            <person name="Paukszto L."/>
            <person name="Sawicki J."/>
            <person name="Karawczyk K."/>
            <person name="Piernik-Szablinska J."/>
            <person name="Szczecinska M."/>
            <person name="Mazdziarz M."/>
        </authorList>
    </citation>
    <scope>NUCLEOTIDE SEQUENCE [LARGE SCALE GENOMIC DNA]</scope>
    <source>
        <strain evidence="1">Rf_01</strain>
        <tissue evidence="1">Aerial parts of the thallus</tissue>
    </source>
</reference>
<dbReference type="AlphaFoldDB" id="A0ABD1XR93"/>
<dbReference type="Proteomes" id="UP001605036">
    <property type="component" value="Unassembled WGS sequence"/>
</dbReference>
<keyword evidence="2" id="KW-1185">Reference proteome</keyword>
<gene>
    <name evidence="1" type="ORF">R1flu_029029</name>
</gene>
<proteinExistence type="predicted"/>
<organism evidence="1 2">
    <name type="scientific">Riccia fluitans</name>
    <dbReference type="NCBI Taxonomy" id="41844"/>
    <lineage>
        <taxon>Eukaryota</taxon>
        <taxon>Viridiplantae</taxon>
        <taxon>Streptophyta</taxon>
        <taxon>Embryophyta</taxon>
        <taxon>Marchantiophyta</taxon>
        <taxon>Marchantiopsida</taxon>
        <taxon>Marchantiidae</taxon>
        <taxon>Marchantiales</taxon>
        <taxon>Ricciaceae</taxon>
        <taxon>Riccia</taxon>
    </lineage>
</organism>
<protein>
    <submittedName>
        <fullName evidence="1">Uncharacterized protein</fullName>
    </submittedName>
</protein>
<comment type="caution">
    <text evidence="1">The sequence shown here is derived from an EMBL/GenBank/DDBJ whole genome shotgun (WGS) entry which is preliminary data.</text>
</comment>
<name>A0ABD1XR93_9MARC</name>